<sequence length="170" mass="20089">MEEANVIITKKPLKEDFIMFNRVISNTEYHFNRSATIASIAMLLIWGPCIFSTATHDPMLTAKLSIFAVLLTAFYNWYIRKRRDRRAAKLYEQNKVLSSMTKFKISLFNDHFESQTDTEQSTVTYDKLYKIIETPTHFYFMYAKNQGIIIAKEDERLNSFVLKLKEKYKL</sequence>
<dbReference type="GeneID" id="85012227"/>
<reference evidence="3 4" key="1">
    <citation type="submission" date="2018-12" db="EMBL/GenBank/DDBJ databases">
        <authorList>
            <consortium name="Pathogen Informatics"/>
        </authorList>
    </citation>
    <scope>NUCLEOTIDE SEQUENCE [LARGE SCALE GENOMIC DNA]</scope>
    <source>
        <strain evidence="3 4">NCTC13071</strain>
    </source>
</reference>
<dbReference type="Pfam" id="PF14317">
    <property type="entry name" value="YcxB"/>
    <property type="match status" value="1"/>
</dbReference>
<keyword evidence="1" id="KW-1133">Transmembrane helix</keyword>
<feature type="transmembrane region" description="Helical" evidence="1">
    <location>
        <begin position="35"/>
        <end position="54"/>
    </location>
</feature>
<evidence type="ECO:0000313" key="3">
    <source>
        <dbReference type="EMBL" id="VEH15399.1"/>
    </source>
</evidence>
<organism evidence="3 4">
    <name type="scientific">Segatella oris</name>
    <dbReference type="NCBI Taxonomy" id="28135"/>
    <lineage>
        <taxon>Bacteria</taxon>
        <taxon>Pseudomonadati</taxon>
        <taxon>Bacteroidota</taxon>
        <taxon>Bacteroidia</taxon>
        <taxon>Bacteroidales</taxon>
        <taxon>Prevotellaceae</taxon>
        <taxon>Segatella</taxon>
    </lineage>
</organism>
<gene>
    <name evidence="3" type="ORF">NCTC13071_01400</name>
</gene>
<name>A0A448L5Y7_9BACT</name>
<feature type="transmembrane region" description="Helical" evidence="1">
    <location>
        <begin position="60"/>
        <end position="79"/>
    </location>
</feature>
<protein>
    <recommendedName>
        <fullName evidence="2">YcxB-like C-terminal domain-containing protein</fullName>
    </recommendedName>
</protein>
<feature type="domain" description="YcxB-like C-terminal" evidence="2">
    <location>
        <begin position="109"/>
        <end position="154"/>
    </location>
</feature>
<dbReference type="KEGG" id="poc:NCTC13071_01400"/>
<evidence type="ECO:0000259" key="2">
    <source>
        <dbReference type="Pfam" id="PF14317"/>
    </source>
</evidence>
<keyword evidence="1" id="KW-0472">Membrane</keyword>
<proteinExistence type="predicted"/>
<keyword evidence="1" id="KW-0812">Transmembrane</keyword>
<dbReference type="AlphaFoldDB" id="A0A448L5Y7"/>
<dbReference type="EMBL" id="LR134384">
    <property type="protein sequence ID" value="VEH15399.1"/>
    <property type="molecule type" value="Genomic_DNA"/>
</dbReference>
<dbReference type="RefSeq" id="WP_018920854.1">
    <property type="nucleotide sequence ID" value="NZ_LR134384.1"/>
</dbReference>
<dbReference type="InterPro" id="IPR025588">
    <property type="entry name" value="YcxB-like_C"/>
</dbReference>
<accession>A0A448L5Y7</accession>
<evidence type="ECO:0000256" key="1">
    <source>
        <dbReference type="SAM" id="Phobius"/>
    </source>
</evidence>
<dbReference type="Proteomes" id="UP000274578">
    <property type="component" value="Chromosome 1"/>
</dbReference>
<evidence type="ECO:0000313" key="4">
    <source>
        <dbReference type="Proteomes" id="UP000274578"/>
    </source>
</evidence>